<protein>
    <submittedName>
        <fullName evidence="1">Uncharacterized protein</fullName>
    </submittedName>
</protein>
<name>A0AAV4AGG0_9GAST</name>
<comment type="caution">
    <text evidence="1">The sequence shown here is derived from an EMBL/GenBank/DDBJ whole genome shotgun (WGS) entry which is preliminary data.</text>
</comment>
<reference evidence="1 2" key="1">
    <citation type="journal article" date="2021" name="Elife">
        <title>Chloroplast acquisition without the gene transfer in kleptoplastic sea slugs, Plakobranchus ocellatus.</title>
        <authorList>
            <person name="Maeda T."/>
            <person name="Takahashi S."/>
            <person name="Yoshida T."/>
            <person name="Shimamura S."/>
            <person name="Takaki Y."/>
            <person name="Nagai Y."/>
            <person name="Toyoda A."/>
            <person name="Suzuki Y."/>
            <person name="Arimoto A."/>
            <person name="Ishii H."/>
            <person name="Satoh N."/>
            <person name="Nishiyama T."/>
            <person name="Hasebe M."/>
            <person name="Maruyama T."/>
            <person name="Minagawa J."/>
            <person name="Obokata J."/>
            <person name="Shigenobu S."/>
        </authorList>
    </citation>
    <scope>NUCLEOTIDE SEQUENCE [LARGE SCALE GENOMIC DNA]</scope>
</reference>
<dbReference type="Proteomes" id="UP000735302">
    <property type="component" value="Unassembled WGS sequence"/>
</dbReference>
<proteinExistence type="predicted"/>
<evidence type="ECO:0000313" key="2">
    <source>
        <dbReference type="Proteomes" id="UP000735302"/>
    </source>
</evidence>
<organism evidence="1 2">
    <name type="scientific">Plakobranchus ocellatus</name>
    <dbReference type="NCBI Taxonomy" id="259542"/>
    <lineage>
        <taxon>Eukaryota</taxon>
        <taxon>Metazoa</taxon>
        <taxon>Spiralia</taxon>
        <taxon>Lophotrochozoa</taxon>
        <taxon>Mollusca</taxon>
        <taxon>Gastropoda</taxon>
        <taxon>Heterobranchia</taxon>
        <taxon>Euthyneura</taxon>
        <taxon>Panpulmonata</taxon>
        <taxon>Sacoglossa</taxon>
        <taxon>Placobranchoidea</taxon>
        <taxon>Plakobranchidae</taxon>
        <taxon>Plakobranchus</taxon>
    </lineage>
</organism>
<dbReference type="AlphaFoldDB" id="A0AAV4AGG0"/>
<keyword evidence="2" id="KW-1185">Reference proteome</keyword>
<evidence type="ECO:0000313" key="1">
    <source>
        <dbReference type="EMBL" id="GFO05638.1"/>
    </source>
</evidence>
<sequence>MHPESQCRFRSARSTYNHDDIYSLRQFHERCRKRGKLLDLVSVGSHEDSILSEDRLFSVAQFVGSFHVGMKRASIKAFRIVTREVLLLFANDAARAQQSESTHGQFTHTYKEVGVSISQKSLYFAWHTDVNPKPEPKTTREYFPHALTQTYTLLGITLNDQVVQEDQRHLLLATGRQHVLLSGQVQICVNSHDMNVRYVDPEMPGE</sequence>
<accession>A0AAV4AGG0</accession>
<dbReference type="EMBL" id="BLXT01003750">
    <property type="protein sequence ID" value="GFO05638.1"/>
    <property type="molecule type" value="Genomic_DNA"/>
</dbReference>
<gene>
    <name evidence="1" type="ORF">PoB_003214300</name>
</gene>